<proteinExistence type="predicted"/>
<reference evidence="1" key="1">
    <citation type="journal article" date="2018" name="Aquaculture">
        <title>Complete genome sequence of a white spot syndrome virus associated with a disease incursion in Australia.</title>
        <authorList>
            <person name="Oakey J."/>
            <person name="Smith C.S."/>
        </authorList>
    </citation>
    <scope>NUCLEOTIDE SEQUENCE [LARGE SCALE GENOMIC DNA]</scope>
    <source>
        <strain evidence="1">WSSV-AU</strain>
    </source>
</reference>
<organism evidence="1">
    <name type="scientific">White spot syndrome virus</name>
    <dbReference type="NCBI Taxonomy" id="342409"/>
    <lineage>
        <taxon>Viruses</taxon>
        <taxon>Viruses incertae sedis</taxon>
        <taxon>Naldaviricetes</taxon>
        <taxon>Nimaviridae</taxon>
        <taxon>Whispovirus</taxon>
    </lineage>
</organism>
<protein>
    <submittedName>
        <fullName evidence="1">ORF73</fullName>
    </submittedName>
</protein>
<name>A0A2D3I703_9VIRU</name>
<sequence>MWQSKRNHFHWFCTTRRNLGQKRQRPDRHRRHIWMMQLRTFYAHLEEKSFVLLRQHIAFWIL</sequence>
<accession>A0A2D3I703</accession>
<dbReference type="EMBL" id="MF768985">
    <property type="protein sequence ID" value="ATU84159.1"/>
    <property type="molecule type" value="Genomic_DNA"/>
</dbReference>
<evidence type="ECO:0000313" key="1">
    <source>
        <dbReference type="EMBL" id="ATU84159.1"/>
    </source>
</evidence>
<dbReference type="Proteomes" id="UP000267516">
    <property type="component" value="Segment"/>
</dbReference>